<dbReference type="GO" id="GO:0016832">
    <property type="term" value="F:aldehyde-lyase activity"/>
    <property type="evidence" value="ECO:0007669"/>
    <property type="project" value="TreeGrafter"/>
</dbReference>
<dbReference type="InterPro" id="IPR001303">
    <property type="entry name" value="Aldolase_II/adducin_N"/>
</dbReference>
<dbReference type="PANTHER" id="PTHR22789:SF0">
    <property type="entry name" value="3-OXO-TETRONATE 4-PHOSPHATE DECARBOXYLASE-RELATED"/>
    <property type="match status" value="1"/>
</dbReference>
<dbReference type="GO" id="GO:0019323">
    <property type="term" value="P:pentose catabolic process"/>
    <property type="evidence" value="ECO:0007669"/>
    <property type="project" value="TreeGrafter"/>
</dbReference>
<dbReference type="Pfam" id="PF00596">
    <property type="entry name" value="Aldolase_II"/>
    <property type="match status" value="1"/>
</dbReference>
<keyword evidence="2" id="KW-0456">Lyase</keyword>
<sequence length="217" mass="24119">MEISEYRQQVFDTTLALVDIQLIRLSAGNVSQRLPDGNFVITPSAILYKNMDPRDIVIIDSDGNIVEGDKKPSSEKALHLDIYKSRDDINAVVHTHSVYSIAFSTVDMELPLVCVELISVGGPVPVMKYVCPGLPEVGQEAAKFFADRPRLKSLLMKNHGMVAVGKNLDDAYQNAYKTEIGAEVYHLALQTGRTPQALTDEQVQEILSRYQKPKESK</sequence>
<dbReference type="Proteomes" id="UP000256388">
    <property type="component" value="Unassembled WGS sequence"/>
</dbReference>
<dbReference type="PANTHER" id="PTHR22789">
    <property type="entry name" value="FUCULOSE PHOSPHATE ALDOLASE"/>
    <property type="match status" value="1"/>
</dbReference>
<dbReference type="GO" id="GO:0046872">
    <property type="term" value="F:metal ion binding"/>
    <property type="evidence" value="ECO:0007669"/>
    <property type="project" value="UniProtKB-KW"/>
</dbReference>
<accession>A0A347ZUN7</accession>
<dbReference type="InterPro" id="IPR050197">
    <property type="entry name" value="Aldolase_class_II_sugar_metab"/>
</dbReference>
<dbReference type="SUPFAM" id="SSF53639">
    <property type="entry name" value="AraD/HMP-PK domain-like"/>
    <property type="match status" value="1"/>
</dbReference>
<proteinExistence type="predicted"/>
<evidence type="ECO:0000313" key="4">
    <source>
        <dbReference type="EMBL" id="REG10396.1"/>
    </source>
</evidence>
<dbReference type="GO" id="GO:0005829">
    <property type="term" value="C:cytosol"/>
    <property type="evidence" value="ECO:0007669"/>
    <property type="project" value="TreeGrafter"/>
</dbReference>
<dbReference type="RefSeq" id="WP_116223580.1">
    <property type="nucleotide sequence ID" value="NZ_AP018437.1"/>
</dbReference>
<evidence type="ECO:0000313" key="5">
    <source>
        <dbReference type="Proteomes" id="UP000256388"/>
    </source>
</evidence>
<dbReference type="AlphaFoldDB" id="A0A347ZUN7"/>
<keyword evidence="5" id="KW-1185">Reference proteome</keyword>
<feature type="domain" description="Class II aldolase/adducin N-terminal" evidence="3">
    <location>
        <begin position="8"/>
        <end position="186"/>
    </location>
</feature>
<evidence type="ECO:0000259" key="3">
    <source>
        <dbReference type="SMART" id="SM01007"/>
    </source>
</evidence>
<name>A0A347ZUN7_9CHLR</name>
<organism evidence="4 5">
    <name type="scientific">Pelolinea submarina</name>
    <dbReference type="NCBI Taxonomy" id="913107"/>
    <lineage>
        <taxon>Bacteria</taxon>
        <taxon>Bacillati</taxon>
        <taxon>Chloroflexota</taxon>
        <taxon>Anaerolineae</taxon>
        <taxon>Anaerolineales</taxon>
        <taxon>Anaerolineaceae</taxon>
        <taxon>Pelolinea</taxon>
    </lineage>
</organism>
<evidence type="ECO:0000256" key="1">
    <source>
        <dbReference type="ARBA" id="ARBA00022723"/>
    </source>
</evidence>
<gene>
    <name evidence="4" type="ORF">DFR64_0254</name>
</gene>
<dbReference type="SMART" id="SM01007">
    <property type="entry name" value="Aldolase_II"/>
    <property type="match status" value="1"/>
</dbReference>
<protein>
    <submittedName>
        <fullName evidence="4">L-ribulose-5-phosphate 4-epimerase</fullName>
    </submittedName>
</protein>
<dbReference type="EMBL" id="QUMS01000001">
    <property type="protein sequence ID" value="REG10396.1"/>
    <property type="molecule type" value="Genomic_DNA"/>
</dbReference>
<keyword evidence="1" id="KW-0479">Metal-binding</keyword>
<comment type="caution">
    <text evidence="4">The sequence shown here is derived from an EMBL/GenBank/DDBJ whole genome shotgun (WGS) entry which is preliminary data.</text>
</comment>
<reference evidence="4 5" key="1">
    <citation type="submission" date="2018-08" db="EMBL/GenBank/DDBJ databases">
        <title>Genomic Encyclopedia of Type Strains, Phase IV (KMG-IV): sequencing the most valuable type-strain genomes for metagenomic binning, comparative biology and taxonomic classification.</title>
        <authorList>
            <person name="Goeker M."/>
        </authorList>
    </citation>
    <scope>NUCLEOTIDE SEQUENCE [LARGE SCALE GENOMIC DNA]</scope>
    <source>
        <strain evidence="4 5">DSM 23923</strain>
    </source>
</reference>
<evidence type="ECO:0000256" key="2">
    <source>
        <dbReference type="ARBA" id="ARBA00023239"/>
    </source>
</evidence>
<dbReference type="OrthoDB" id="9794581at2"/>
<dbReference type="InterPro" id="IPR036409">
    <property type="entry name" value="Aldolase_II/adducin_N_sf"/>
</dbReference>
<dbReference type="Gene3D" id="3.40.225.10">
    <property type="entry name" value="Class II aldolase/adducin N-terminal domain"/>
    <property type="match status" value="1"/>
</dbReference>